<dbReference type="GO" id="GO:0003844">
    <property type="term" value="F:1,4-alpha-glucan branching enzyme activity"/>
    <property type="evidence" value="ECO:0007669"/>
    <property type="project" value="TreeGrafter"/>
</dbReference>
<sequence>MRLIDRVHQAGKGVYLDWVPSHFPTDAHGLGYFDGTHLYEYEDPRKRWHPDWRSYIFDYGKNEVRSFLISSAAFWLDKYHADGLRVDAVASMLYLDYSRREGEWAPNEHGGRENLEAISFIRDLNEAVYREFPDAQMIAEESTAWPMVSRPTYSGGLGFGMKWNMGWMHDTLDYFSKDPIFRKYHHNEITFSIWYAFSENFVLPLSHDEVVYGKRSLVGKMPGDDWQKFANLRLLLGYMYAHPGKKLIFMGGGVRAAERMVPRKGARLAPARLPDACRGEEVGGRPELDVRDGGGAARARLRSGRLRVGGLQGL</sequence>
<dbReference type="GO" id="GO:0005829">
    <property type="term" value="C:cytosol"/>
    <property type="evidence" value="ECO:0007669"/>
    <property type="project" value="TreeGrafter"/>
</dbReference>
<organism evidence="1 2">
    <name type="scientific">Methanosuratincola subterraneus</name>
    <dbReference type="NCBI Taxonomy" id="2593994"/>
    <lineage>
        <taxon>Archaea</taxon>
        <taxon>Thermoproteota</taxon>
        <taxon>Methanosuratincolia</taxon>
        <taxon>Candidatus Methanomethylicales</taxon>
        <taxon>Candidatus Methanomethylicaceae</taxon>
        <taxon>Candidatus Methanosuratincola (ex Vanwonterghem et al. 2016)</taxon>
    </lineage>
</organism>
<dbReference type="Proteomes" id="UP000288215">
    <property type="component" value="Unassembled WGS sequence"/>
</dbReference>
<name>A0A3S3S734_METS7</name>
<proteinExistence type="predicted"/>
<dbReference type="SUPFAM" id="SSF51445">
    <property type="entry name" value="(Trans)glycosidases"/>
    <property type="match status" value="1"/>
</dbReference>
<gene>
    <name evidence="1" type="ORF">Metus_0851</name>
</gene>
<comment type="caution">
    <text evidence="1">The sequence shown here is derived from an EMBL/GenBank/DDBJ whole genome shotgun (WGS) entry which is preliminary data.</text>
</comment>
<accession>A0A3S3S734</accession>
<protein>
    <submittedName>
        <fullName evidence="1">1,4-alpha-glucan (Glycogen) branching enzyme, GH-13-type</fullName>
    </submittedName>
</protein>
<evidence type="ECO:0000313" key="1">
    <source>
        <dbReference type="EMBL" id="RWX72877.1"/>
    </source>
</evidence>
<dbReference type="CDD" id="cd11322">
    <property type="entry name" value="AmyAc_Glg_BE"/>
    <property type="match status" value="1"/>
</dbReference>
<dbReference type="AlphaFoldDB" id="A0A3S3S734"/>
<dbReference type="PANTHER" id="PTHR43651:SF3">
    <property type="entry name" value="1,4-ALPHA-GLUCAN-BRANCHING ENZYME"/>
    <property type="match status" value="1"/>
</dbReference>
<dbReference type="InterPro" id="IPR017853">
    <property type="entry name" value="GH"/>
</dbReference>
<dbReference type="EMBL" id="RXGA01000003">
    <property type="protein sequence ID" value="RWX72877.1"/>
    <property type="molecule type" value="Genomic_DNA"/>
</dbReference>
<dbReference type="PANTHER" id="PTHR43651">
    <property type="entry name" value="1,4-ALPHA-GLUCAN-BRANCHING ENZYME"/>
    <property type="match status" value="1"/>
</dbReference>
<reference evidence="1 2" key="1">
    <citation type="submission" date="2018-12" db="EMBL/GenBank/DDBJ databases">
        <title>The complete genome of the methanogenic archaea of the candidate phylum Verstraetearchaeota, obtained from the metagenome of underground thermal water.</title>
        <authorList>
            <person name="Kadnikov V.V."/>
            <person name="Mardanov A.V."/>
            <person name="Beletsky A.V."/>
            <person name="Karnachuk O.V."/>
            <person name="Ravin N.V."/>
        </authorList>
    </citation>
    <scope>NUCLEOTIDE SEQUENCE [LARGE SCALE GENOMIC DNA]</scope>
    <source>
        <strain evidence="1">Ch88</strain>
    </source>
</reference>
<dbReference type="GO" id="GO:0005978">
    <property type="term" value="P:glycogen biosynthetic process"/>
    <property type="evidence" value="ECO:0007669"/>
    <property type="project" value="TreeGrafter"/>
</dbReference>
<evidence type="ECO:0000313" key="2">
    <source>
        <dbReference type="Proteomes" id="UP000288215"/>
    </source>
</evidence>
<dbReference type="Gene3D" id="3.20.20.80">
    <property type="entry name" value="Glycosidases"/>
    <property type="match status" value="1"/>
</dbReference>